<comment type="subunit">
    <text evidence="2">Homohexamer.</text>
</comment>
<dbReference type="KEGG" id="aswu:HUW51_21890"/>
<dbReference type="GO" id="GO:0005737">
    <property type="term" value="C:cytoplasm"/>
    <property type="evidence" value="ECO:0007669"/>
    <property type="project" value="TreeGrafter"/>
</dbReference>
<feature type="binding site" evidence="6">
    <location>
        <position position="65"/>
    </location>
    <ligand>
        <name>a divalent metal cation</name>
        <dbReference type="ChEBI" id="CHEBI:60240"/>
        <label>1</label>
    </ligand>
</feature>
<dbReference type="FunFam" id="3.40.1390.30:FF:000001">
    <property type="entry name" value="GTP cyclohydrolase 1 type 2"/>
    <property type="match status" value="1"/>
</dbReference>
<feature type="binding site" evidence="6">
    <location>
        <position position="104"/>
    </location>
    <ligand>
        <name>a divalent metal cation</name>
        <dbReference type="ChEBI" id="CHEBI:60240"/>
        <label>1</label>
    </ligand>
</feature>
<keyword evidence="4 5" id="KW-0479">Metal-binding</keyword>
<dbReference type="PANTHER" id="PTHR13799:SF14">
    <property type="entry name" value="GTP CYCLOHYDROLASE 1 TYPE 2 HOMOLOG"/>
    <property type="match status" value="1"/>
</dbReference>
<dbReference type="SUPFAM" id="SSF102705">
    <property type="entry name" value="NIF3 (NGG1p interacting factor 3)-like"/>
    <property type="match status" value="1"/>
</dbReference>
<gene>
    <name evidence="7" type="ORF">HUW51_21890</name>
</gene>
<dbReference type="NCBIfam" id="TIGR00486">
    <property type="entry name" value="YbgI_SA1388"/>
    <property type="match status" value="1"/>
</dbReference>
<evidence type="ECO:0000256" key="2">
    <source>
        <dbReference type="ARBA" id="ARBA00011643"/>
    </source>
</evidence>
<name>A0A7G7GDK6_9BACT</name>
<dbReference type="PIRSF" id="PIRSF037489">
    <property type="entry name" value="UCP037489_NIF3_YqfO"/>
    <property type="match status" value="1"/>
</dbReference>
<comment type="similarity">
    <text evidence="1 5">Belongs to the GTP cyclohydrolase I type 2/NIF3 family.</text>
</comment>
<sequence length="365" mass="39875">MTKIKEVIALLEQIAPPAYQESYDNVGLQTGNPQDAITGVLLTLDCTEAVLEEAIANNCNLIIAHHPVIFKPLKKLTGQNAVEKIIIKAIQHNLAIYACHTNLDSVSTGVNNKICQKLGLVNTRILAPKSGLFKKLITFVPLNDTKKVLHALHQAGAGTLGNYQNVSFQAKGIGSFQPVAGANPAIGEINQQEFVDENRIEVLLPGYLESKVVAALLAAHPYEEVAYDVISLANLNQQVGAGMLGELPAGLSGPEFIGYLKEKMALSVVKHTEFLKNKIKRVAVCGGTGSFLIKDAIRQQADVFVTADLKYHEYFDAENKIVLADIGHYESEVYTKELFYDIIKNNFSNFAVLLSKVNTNPVRYS</sequence>
<evidence type="ECO:0000313" key="8">
    <source>
        <dbReference type="Proteomes" id="UP000515237"/>
    </source>
</evidence>
<accession>A0A7G7GDK6</accession>
<reference evidence="7 8" key="1">
    <citation type="journal article" date="2018" name="Int. J. Syst. Evol. Microbiol.">
        <title>Adhaeribacter swui sp. nov., isolated from wet mud.</title>
        <authorList>
            <person name="Kim D.U."/>
            <person name="Kim K.W."/>
            <person name="Kang M.S."/>
            <person name="Kim J.Y."/>
            <person name="Jang J.H."/>
            <person name="Kim M.K."/>
        </authorList>
    </citation>
    <scope>NUCLEOTIDE SEQUENCE [LARGE SCALE GENOMIC DNA]</scope>
    <source>
        <strain evidence="7 8">KCTC 52873</strain>
    </source>
</reference>
<dbReference type="AlphaFoldDB" id="A0A7G7GDK6"/>
<dbReference type="InterPro" id="IPR017221">
    <property type="entry name" value="DUF34/NIF3_bac"/>
</dbReference>
<evidence type="ECO:0000256" key="6">
    <source>
        <dbReference type="PIRSR" id="PIRSR602678-1"/>
    </source>
</evidence>
<feature type="binding site" evidence="6">
    <location>
        <position position="328"/>
    </location>
    <ligand>
        <name>a divalent metal cation</name>
        <dbReference type="ChEBI" id="CHEBI:60240"/>
        <label>1</label>
    </ligand>
</feature>
<evidence type="ECO:0000313" key="7">
    <source>
        <dbReference type="EMBL" id="QNF35240.1"/>
    </source>
</evidence>
<feature type="binding site" evidence="6">
    <location>
        <position position="332"/>
    </location>
    <ligand>
        <name>a divalent metal cation</name>
        <dbReference type="ChEBI" id="CHEBI:60240"/>
        <label>1</label>
    </ligand>
</feature>
<dbReference type="RefSeq" id="WP_185271731.1">
    <property type="nucleotide sequence ID" value="NZ_CP055156.1"/>
</dbReference>
<feature type="binding site" evidence="6">
    <location>
        <position position="66"/>
    </location>
    <ligand>
        <name>a divalent metal cation</name>
        <dbReference type="ChEBI" id="CHEBI:60240"/>
        <label>1</label>
    </ligand>
</feature>
<dbReference type="Proteomes" id="UP000515237">
    <property type="component" value="Chromosome"/>
</dbReference>
<organism evidence="7 8">
    <name type="scientific">Adhaeribacter swui</name>
    <dbReference type="NCBI Taxonomy" id="2086471"/>
    <lineage>
        <taxon>Bacteria</taxon>
        <taxon>Pseudomonadati</taxon>
        <taxon>Bacteroidota</taxon>
        <taxon>Cytophagia</taxon>
        <taxon>Cytophagales</taxon>
        <taxon>Hymenobacteraceae</taxon>
        <taxon>Adhaeribacter</taxon>
    </lineage>
</organism>
<dbReference type="Gene3D" id="3.40.1390.30">
    <property type="entry name" value="NIF3 (NGG1p interacting factor 3)-like"/>
    <property type="match status" value="1"/>
</dbReference>
<dbReference type="GO" id="GO:0046872">
    <property type="term" value="F:metal ion binding"/>
    <property type="evidence" value="ECO:0007669"/>
    <property type="project" value="UniProtKB-UniRule"/>
</dbReference>
<dbReference type="PANTHER" id="PTHR13799">
    <property type="entry name" value="NGG1 INTERACTING FACTOR 3"/>
    <property type="match status" value="1"/>
</dbReference>
<dbReference type="Gene3D" id="3.30.70.120">
    <property type="match status" value="1"/>
</dbReference>
<evidence type="ECO:0000256" key="5">
    <source>
        <dbReference type="PIRNR" id="PIRNR037489"/>
    </source>
</evidence>
<dbReference type="Pfam" id="PF01784">
    <property type="entry name" value="DUF34_NIF3"/>
    <property type="match status" value="1"/>
</dbReference>
<protein>
    <recommendedName>
        <fullName evidence="3 5">GTP cyclohydrolase 1 type 2 homolog</fullName>
    </recommendedName>
</protein>
<evidence type="ECO:0000256" key="3">
    <source>
        <dbReference type="ARBA" id="ARBA00022112"/>
    </source>
</evidence>
<dbReference type="EMBL" id="CP055156">
    <property type="protein sequence ID" value="QNF35240.1"/>
    <property type="molecule type" value="Genomic_DNA"/>
</dbReference>
<dbReference type="InterPro" id="IPR036069">
    <property type="entry name" value="DUF34/NIF3_sf"/>
</dbReference>
<keyword evidence="8" id="KW-1185">Reference proteome</keyword>
<evidence type="ECO:0000256" key="4">
    <source>
        <dbReference type="ARBA" id="ARBA00022723"/>
    </source>
</evidence>
<dbReference type="InterPro" id="IPR002678">
    <property type="entry name" value="DUF34/NIF3"/>
</dbReference>
<proteinExistence type="inferred from homology"/>
<evidence type="ECO:0000256" key="1">
    <source>
        <dbReference type="ARBA" id="ARBA00006964"/>
    </source>
</evidence>
<dbReference type="InterPro" id="IPR015867">
    <property type="entry name" value="N-reg_PII/ATP_PRibTrfase_C"/>
</dbReference>